<proteinExistence type="predicted"/>
<evidence type="ECO:0000313" key="2">
    <source>
        <dbReference type="Proteomes" id="UP000078572"/>
    </source>
</evidence>
<keyword evidence="2" id="KW-1185">Reference proteome</keyword>
<dbReference type="EMBL" id="CP016023">
    <property type="protein sequence ID" value="ANJ75455.1"/>
    <property type="molecule type" value="Genomic_DNA"/>
</dbReference>
<protein>
    <submittedName>
        <fullName evidence="1">Uncharacterized protein</fullName>
    </submittedName>
</protein>
<accession>A0A192A4P6</accession>
<evidence type="ECO:0000313" key="1">
    <source>
        <dbReference type="EMBL" id="ANJ75455.1"/>
    </source>
</evidence>
<dbReference type="OrthoDB" id="259608at2"/>
<organism evidence="1 2">
    <name type="scientific">Ralstonia insidiosa</name>
    <dbReference type="NCBI Taxonomy" id="190721"/>
    <lineage>
        <taxon>Bacteria</taxon>
        <taxon>Pseudomonadati</taxon>
        <taxon>Pseudomonadota</taxon>
        <taxon>Betaproteobacteria</taxon>
        <taxon>Burkholderiales</taxon>
        <taxon>Burkholderiaceae</taxon>
        <taxon>Ralstonia</taxon>
    </lineage>
</organism>
<reference evidence="2" key="1">
    <citation type="submission" date="2016-06" db="EMBL/GenBank/DDBJ databases">
        <authorList>
            <person name="Xu Y."/>
            <person name="Nagy A."/>
            <person name="Yan X."/>
            <person name="Kim S.W."/>
            <person name="Haley B."/>
            <person name="Liu N.T."/>
            <person name="Nou X."/>
        </authorList>
    </citation>
    <scope>NUCLEOTIDE SEQUENCE [LARGE SCALE GENOMIC DNA]</scope>
    <source>
        <strain evidence="2">ATCC 49129</strain>
    </source>
</reference>
<dbReference type="AlphaFoldDB" id="A0A192A4P6"/>
<sequence length="278" mass="29481">MADLSDVSNALVTLVTGVVYPNGSSQPSITGNPVLVYSGWPNMTQLKTDLQANKAHVSIFPTTSHQRHRSTAFSDWTVSVPPANTLALSLAGQTVMVNGTVSTPQNVVLLVDGRAYVYAVQASDTPASIATALATLVAVDQPATATGVSITIPGATYISPRVGGIGTVQRETRRQERTFLLSTWANAAAPRDLIAGKVDAVLSGLVRLTLPDQGAALRYKRGLQHDDPTNLIYRRDLRYAVEYSTIVTDTAYQIATGVENVTAGASMGAQFPVRTLVE</sequence>
<dbReference type="GeneID" id="61529001"/>
<dbReference type="RefSeq" id="WP_064808065.1">
    <property type="nucleotide sequence ID" value="NZ_CP016023.1"/>
</dbReference>
<gene>
    <name evidence="1" type="ORF">A9Y76_23450</name>
</gene>
<name>A0A192A4P6_9RALS</name>
<dbReference type="Proteomes" id="UP000078572">
    <property type="component" value="Chromosome 2"/>
</dbReference>